<evidence type="ECO:0000256" key="10">
    <source>
        <dbReference type="ARBA" id="ARBA00022729"/>
    </source>
</evidence>
<dbReference type="GO" id="GO:0006954">
    <property type="term" value="P:inflammatory response"/>
    <property type="evidence" value="ECO:0007669"/>
    <property type="project" value="UniProtKB-KW"/>
</dbReference>
<evidence type="ECO:0000256" key="7">
    <source>
        <dbReference type="ARBA" id="ARBA00022670"/>
    </source>
</evidence>
<evidence type="ECO:0000256" key="13">
    <source>
        <dbReference type="ARBA" id="ARBA00022989"/>
    </source>
</evidence>
<dbReference type="SMART" id="SM00061">
    <property type="entry name" value="MATH"/>
    <property type="match status" value="1"/>
</dbReference>
<feature type="domain" description="EGF-like" evidence="29">
    <location>
        <begin position="650"/>
        <end position="690"/>
    </location>
</feature>
<evidence type="ECO:0000256" key="12">
    <source>
        <dbReference type="ARBA" id="ARBA00022833"/>
    </source>
</evidence>
<dbReference type="InterPro" id="IPR024079">
    <property type="entry name" value="MetalloPept_cat_dom_sf"/>
</dbReference>
<dbReference type="InterPro" id="IPR002083">
    <property type="entry name" value="MATH/TRAF_dom"/>
</dbReference>
<evidence type="ECO:0000256" key="6">
    <source>
        <dbReference type="ARBA" id="ARBA00022553"/>
    </source>
</evidence>
<dbReference type="EC" id="3.4.24.-" evidence="22"/>
<evidence type="ECO:0000259" key="32">
    <source>
        <dbReference type="PROSITE" id="PS51864"/>
    </source>
</evidence>
<feature type="active site" evidence="23 26">
    <location>
        <position position="159"/>
    </location>
</feature>
<evidence type="ECO:0000259" key="31">
    <source>
        <dbReference type="PROSITE" id="PS50144"/>
    </source>
</evidence>
<evidence type="ECO:0000256" key="14">
    <source>
        <dbReference type="ARBA" id="ARBA00023049"/>
    </source>
</evidence>
<dbReference type="SMART" id="SM00137">
    <property type="entry name" value="MAM"/>
    <property type="match status" value="1"/>
</dbReference>
<dbReference type="GO" id="GO:0045766">
    <property type="term" value="P:positive regulation of angiogenesis"/>
    <property type="evidence" value="ECO:0007669"/>
    <property type="project" value="Ensembl"/>
</dbReference>
<evidence type="ECO:0000256" key="11">
    <source>
        <dbReference type="ARBA" id="ARBA00022801"/>
    </source>
</evidence>
<evidence type="ECO:0000256" key="28">
    <source>
        <dbReference type="SAM" id="Phobius"/>
    </source>
</evidence>
<evidence type="ECO:0000256" key="26">
    <source>
        <dbReference type="PROSITE-ProRule" id="PRU01211"/>
    </source>
</evidence>
<evidence type="ECO:0000256" key="23">
    <source>
        <dbReference type="PIRSR" id="PIRSR001196-1"/>
    </source>
</evidence>
<dbReference type="PROSITE" id="PS50060">
    <property type="entry name" value="MAM_2"/>
    <property type="match status" value="1"/>
</dbReference>
<dbReference type="OrthoDB" id="291007at2759"/>
<dbReference type="GO" id="GO:0006508">
    <property type="term" value="P:proteolysis"/>
    <property type="evidence" value="ECO:0007669"/>
    <property type="project" value="UniProtKB-KW"/>
</dbReference>
<feature type="transmembrane region" description="Helical" evidence="28">
    <location>
        <begin position="698"/>
        <end position="720"/>
    </location>
</feature>
<feature type="binding site" evidence="24 26">
    <location>
        <position position="162"/>
    </location>
    <ligand>
        <name>Zn(2+)</name>
        <dbReference type="ChEBI" id="CHEBI:29105"/>
        <note>catalytic</note>
    </ligand>
</feature>
<dbReference type="InterPro" id="IPR000742">
    <property type="entry name" value="EGF"/>
</dbReference>
<proteinExistence type="predicted"/>
<dbReference type="FunFam" id="2.10.25.10:FF:000363">
    <property type="entry name" value="Meprin A subunit"/>
    <property type="match status" value="1"/>
</dbReference>
<keyword evidence="19" id="KW-0395">Inflammatory response</keyword>
<dbReference type="AlphaFoldDB" id="A0A8C5MAB5"/>
<keyword evidence="14 22" id="KW-0482">Metalloprotease</keyword>
<dbReference type="SUPFAM" id="SSF55486">
    <property type="entry name" value="Metalloproteases ('zincins'), catalytic domain"/>
    <property type="match status" value="1"/>
</dbReference>
<feature type="domain" description="MATH" evidence="31">
    <location>
        <begin position="434"/>
        <end position="600"/>
    </location>
</feature>
<reference evidence="33" key="2">
    <citation type="submission" date="2025-09" db="UniProtKB">
        <authorList>
            <consortium name="Ensembl"/>
        </authorList>
    </citation>
    <scope>IDENTIFICATION</scope>
</reference>
<dbReference type="Pfam" id="PF01400">
    <property type="entry name" value="Astacin"/>
    <property type="match status" value="1"/>
</dbReference>
<evidence type="ECO:0000256" key="4">
    <source>
        <dbReference type="ARBA" id="ARBA00022525"/>
    </source>
</evidence>
<keyword evidence="3" id="KW-1003">Cell membrane</keyword>
<evidence type="ECO:0000259" key="30">
    <source>
        <dbReference type="PROSITE" id="PS50060"/>
    </source>
</evidence>
<keyword evidence="5 25" id="KW-0245">EGF-like domain</keyword>
<dbReference type="Gene3D" id="2.10.25.10">
    <property type="entry name" value="Laminin"/>
    <property type="match status" value="1"/>
</dbReference>
<evidence type="ECO:0000256" key="27">
    <source>
        <dbReference type="RuleBase" id="RU361183"/>
    </source>
</evidence>
<keyword evidence="11 22" id="KW-0378">Hydrolase</keyword>
<dbReference type="PANTHER" id="PTHR10127:SF824">
    <property type="entry name" value="MEPRIN A SUBUNIT ALPHA"/>
    <property type="match status" value="1"/>
</dbReference>
<evidence type="ECO:0000313" key="34">
    <source>
        <dbReference type="Proteomes" id="UP000694569"/>
    </source>
</evidence>
<dbReference type="Proteomes" id="UP000694569">
    <property type="component" value="Unplaced"/>
</dbReference>
<dbReference type="Pfam" id="PF22486">
    <property type="entry name" value="MATH_2"/>
    <property type="match status" value="1"/>
</dbReference>
<evidence type="ECO:0000256" key="19">
    <source>
        <dbReference type="ARBA" id="ARBA00023198"/>
    </source>
</evidence>
<accession>A0A8C5MAB5</accession>
<feature type="binding site" evidence="24 26">
    <location>
        <position position="168"/>
    </location>
    <ligand>
        <name>Zn(2+)</name>
        <dbReference type="ChEBI" id="CHEBI:29105"/>
        <note>catalytic</note>
    </ligand>
</feature>
<evidence type="ECO:0000256" key="24">
    <source>
        <dbReference type="PIRSR" id="PIRSR001196-2"/>
    </source>
</evidence>
<dbReference type="Pfam" id="PF00629">
    <property type="entry name" value="MAM"/>
    <property type="match status" value="1"/>
</dbReference>
<feature type="domain" description="Peptidase M12A" evidence="32">
    <location>
        <begin position="69"/>
        <end position="263"/>
    </location>
</feature>
<keyword evidence="16" id="KW-0865">Zymogen</keyword>
<evidence type="ECO:0000256" key="1">
    <source>
        <dbReference type="ARBA" id="ARBA00004251"/>
    </source>
</evidence>
<reference evidence="33" key="1">
    <citation type="submission" date="2025-08" db="UniProtKB">
        <authorList>
            <consortium name="Ensembl"/>
        </authorList>
    </citation>
    <scope>IDENTIFICATION</scope>
</reference>
<keyword evidence="4" id="KW-0964">Secreted</keyword>
<dbReference type="InterPro" id="IPR008294">
    <property type="entry name" value="Meprin"/>
</dbReference>
<dbReference type="FunFam" id="2.60.120.200:FF:000037">
    <property type="entry name" value="Meprin A subunit"/>
    <property type="match status" value="1"/>
</dbReference>
<dbReference type="PROSITE" id="PS50026">
    <property type="entry name" value="EGF_3"/>
    <property type="match status" value="1"/>
</dbReference>
<dbReference type="GO" id="GO:0005576">
    <property type="term" value="C:extracellular region"/>
    <property type="evidence" value="ECO:0007669"/>
    <property type="project" value="UniProtKB-SubCell"/>
</dbReference>
<keyword evidence="17" id="KW-1015">Disulfide bond</keyword>
<dbReference type="SUPFAM" id="SSF57196">
    <property type="entry name" value="EGF/Laminin"/>
    <property type="match status" value="1"/>
</dbReference>
<evidence type="ECO:0000256" key="15">
    <source>
        <dbReference type="ARBA" id="ARBA00023136"/>
    </source>
</evidence>
<evidence type="ECO:0000256" key="20">
    <source>
        <dbReference type="ARBA" id="ARBA00051946"/>
    </source>
</evidence>
<keyword evidence="34" id="KW-1185">Reference proteome</keyword>
<comment type="catalytic activity">
    <reaction evidence="20">
        <text>Hydrolysis of proteins, including azocasein, and peptides. Hydrolysis of 5-His-|-Leu-6, 6-Leu-|-Cys-7, 14-Ala-|-Leu-15 and 19-Cys-|-Gly-20 bonds in insulin B chain.</text>
        <dbReference type="EC" id="3.4.24.63"/>
    </reaction>
</comment>
<name>A0A8C5MAB5_9ANUR</name>
<dbReference type="InterPro" id="IPR000998">
    <property type="entry name" value="MAM_dom"/>
</dbReference>
<feature type="domain" description="MAM" evidence="30">
    <location>
        <begin position="270"/>
        <end position="436"/>
    </location>
</feature>
<comment type="subunit">
    <text evidence="21">Homotetramer consisting of disulfide-linked beta subunits, or heterotetramer of two alpha and two beta subunits formed by non-covalent association of two disulfide-linked heterodimers. Interacts with MBL2 through its carbohydrate moiety. This interaction may inhibit its catalytic activity. Interacts with TSPAN8.</text>
</comment>
<dbReference type="SMART" id="SM00235">
    <property type="entry name" value="ZnMc"/>
    <property type="match status" value="1"/>
</dbReference>
<dbReference type="GO" id="GO:0008270">
    <property type="term" value="F:zinc ion binding"/>
    <property type="evidence" value="ECO:0007669"/>
    <property type="project" value="UniProtKB-UniRule"/>
</dbReference>
<keyword evidence="9 22" id="KW-0479">Metal-binding</keyword>
<dbReference type="GeneTree" id="ENSGT00950000183111"/>
<organism evidence="33 34">
    <name type="scientific">Leptobrachium leishanense</name>
    <name type="common">Leishan spiny toad</name>
    <dbReference type="NCBI Taxonomy" id="445787"/>
    <lineage>
        <taxon>Eukaryota</taxon>
        <taxon>Metazoa</taxon>
        <taxon>Chordata</taxon>
        <taxon>Craniata</taxon>
        <taxon>Vertebrata</taxon>
        <taxon>Euteleostomi</taxon>
        <taxon>Amphibia</taxon>
        <taxon>Batrachia</taxon>
        <taxon>Anura</taxon>
        <taxon>Pelobatoidea</taxon>
        <taxon>Megophryidae</taxon>
        <taxon>Leptobrachium</taxon>
    </lineage>
</organism>
<keyword evidence="7 22" id="KW-0645">Protease</keyword>
<comment type="cofactor">
    <cofactor evidence="26 27">
        <name>Zn(2+)</name>
        <dbReference type="ChEBI" id="CHEBI:29105"/>
    </cofactor>
    <text evidence="26 27">Binds 1 zinc ion per subunit.</text>
</comment>
<dbReference type="FunFam" id="2.60.210.10:FF:000009">
    <property type="entry name" value="Meprin A subunit"/>
    <property type="match status" value="1"/>
</dbReference>
<dbReference type="Gene3D" id="2.60.210.10">
    <property type="entry name" value="Apoptosis, Tumor Necrosis Factor Receptor Associated Protein 2, Chain A"/>
    <property type="match status" value="1"/>
</dbReference>
<evidence type="ECO:0000256" key="25">
    <source>
        <dbReference type="PROSITE-ProRule" id="PRU00076"/>
    </source>
</evidence>
<keyword evidence="10" id="KW-0732">Signal</keyword>
<keyword evidence="8 28" id="KW-0812">Transmembrane</keyword>
<dbReference type="InterPro" id="IPR006026">
    <property type="entry name" value="Peptidase_Metallo"/>
</dbReference>
<evidence type="ECO:0000256" key="18">
    <source>
        <dbReference type="ARBA" id="ARBA00023180"/>
    </source>
</evidence>
<sequence length="731" mass="82151">MMVAYGLLRTGLLAALFVYGTAFVINNKPSINDGVIDNGKQNEDIPEINLKNGHDLFQGDIKLADSARNALRNETFRWTSPIPYILGDDLDLNAKAVILQSFEMFRVRSCIDFKPYDGEASFIHFKKLGGCWSYVGRRSSGQELSIGERCDTKSIVEHEILHALGFYHEQSRSDRDDYVEIWWDEITEGMAHNFNTYDDSFITDLNTPYDYESVMHYGPYSFNMNANVPTITAKIPAFNNVIGQRLDLSALDLERMNRMYGCTTSLTLLDQCSFEYINICGMVQGTTDDDDWVHQLSTPATSEDYTLVGRCQDAGYFMNFRTHSGHIGRTALLESRILYPKKTEQCLQFFYKTNGSPQDRLTIWIRIDDGTGTVRRMRKIHTINADSDQSWKIAHVTLNADKKFRYVFQGIQGSDSTTTGGILIDDISLMETPCPNAVWHIRNFRQILATTVKGDSIVSPRFYSPEGYGYGLGLYPHGQATSTSDNFTGISFHLASGEDDAVMEWPVLNRQVMITLLDQDPDMTLRMSSSRSFTTDPSHIITVGSNNISRWERPTITGTLDPSCDCYRSPDYGWTTFISHFYLNRRSFLKNDDLIIFVEFSDITHLINTEVPVRAAPEPVADIEEVVPERRKRSLQHGDIKNYDAALAPLDATCDPNPCQNGGACVSENGRASCRCSSSQAFYYSGHQCEAIQMHAHIIGMLIGGVAGVIVLTVAVLAVISKAEEPSKRFI</sequence>
<dbReference type="CDD" id="cd00054">
    <property type="entry name" value="EGF_CA"/>
    <property type="match status" value="1"/>
</dbReference>
<comment type="subcellular location">
    <subcellularLocation>
        <location evidence="1">Cell membrane</location>
        <topology evidence="1">Single-pass type I membrane protein</topology>
    </subcellularLocation>
    <subcellularLocation>
        <location evidence="2">Secreted</location>
    </subcellularLocation>
</comment>
<dbReference type="PROSITE" id="PS50144">
    <property type="entry name" value="MATH"/>
    <property type="match status" value="1"/>
</dbReference>
<evidence type="ECO:0000256" key="17">
    <source>
        <dbReference type="ARBA" id="ARBA00023157"/>
    </source>
</evidence>
<dbReference type="CDD" id="cd06263">
    <property type="entry name" value="MAM"/>
    <property type="match status" value="1"/>
</dbReference>
<evidence type="ECO:0000256" key="3">
    <source>
        <dbReference type="ARBA" id="ARBA00022475"/>
    </source>
</evidence>
<dbReference type="PIRSF" id="PIRSF001196">
    <property type="entry name" value="Meprin"/>
    <property type="match status" value="1"/>
</dbReference>
<dbReference type="PANTHER" id="PTHR10127">
    <property type="entry name" value="DISCOIDIN, CUB, EGF, LAMININ , AND ZINC METALLOPROTEASE DOMAIN CONTAINING"/>
    <property type="match status" value="1"/>
</dbReference>
<dbReference type="Gene3D" id="2.60.120.200">
    <property type="match status" value="1"/>
</dbReference>
<evidence type="ECO:0000256" key="8">
    <source>
        <dbReference type="ARBA" id="ARBA00022692"/>
    </source>
</evidence>
<dbReference type="InterPro" id="IPR008974">
    <property type="entry name" value="TRAF-like"/>
</dbReference>
<dbReference type="SUPFAM" id="SSF49599">
    <property type="entry name" value="TRAF domain-like"/>
    <property type="match status" value="1"/>
</dbReference>
<keyword evidence="12 22" id="KW-0862">Zinc</keyword>
<dbReference type="Ensembl" id="ENSLLET00000012260.1">
    <property type="protein sequence ID" value="ENSLLEP00000011788.1"/>
    <property type="gene ID" value="ENSLLEG00000007509.1"/>
</dbReference>
<evidence type="ECO:0000256" key="16">
    <source>
        <dbReference type="ARBA" id="ARBA00023145"/>
    </source>
</evidence>
<dbReference type="PROSITE" id="PS00740">
    <property type="entry name" value="MAM_1"/>
    <property type="match status" value="1"/>
</dbReference>
<evidence type="ECO:0000256" key="21">
    <source>
        <dbReference type="ARBA" id="ARBA00061743"/>
    </source>
</evidence>
<keyword evidence="18" id="KW-0325">Glycoprotein</keyword>
<dbReference type="InterPro" id="IPR001506">
    <property type="entry name" value="Peptidase_M12A"/>
</dbReference>
<comment type="caution">
    <text evidence="25">Lacks conserved residue(s) required for the propagation of feature annotation.</text>
</comment>
<dbReference type="InterPro" id="IPR013320">
    <property type="entry name" value="ConA-like_dom_sf"/>
</dbReference>
<evidence type="ECO:0000256" key="22">
    <source>
        <dbReference type="PIRNR" id="PIRNR001196"/>
    </source>
</evidence>
<dbReference type="FunFam" id="3.40.390.10:FF:000015">
    <property type="entry name" value="Meprin A subunit"/>
    <property type="match status" value="1"/>
</dbReference>
<keyword evidence="13 28" id="KW-1133">Transmembrane helix</keyword>
<keyword evidence="15 28" id="KW-0472">Membrane</keyword>
<evidence type="ECO:0000256" key="5">
    <source>
        <dbReference type="ARBA" id="ARBA00022536"/>
    </source>
</evidence>
<evidence type="ECO:0000256" key="9">
    <source>
        <dbReference type="ARBA" id="ARBA00022723"/>
    </source>
</evidence>
<feature type="binding site" evidence="24 26">
    <location>
        <position position="158"/>
    </location>
    <ligand>
        <name>Zn(2+)</name>
        <dbReference type="ChEBI" id="CHEBI:29105"/>
        <note>catalytic</note>
    </ligand>
</feature>
<dbReference type="PRINTS" id="PR00020">
    <property type="entry name" value="MAMDOMAIN"/>
</dbReference>
<dbReference type="GO" id="GO:0005886">
    <property type="term" value="C:plasma membrane"/>
    <property type="evidence" value="ECO:0007669"/>
    <property type="project" value="UniProtKB-SubCell"/>
</dbReference>
<evidence type="ECO:0000259" key="29">
    <source>
        <dbReference type="PROSITE" id="PS50026"/>
    </source>
</evidence>
<dbReference type="PRINTS" id="PR00480">
    <property type="entry name" value="ASTACIN"/>
</dbReference>
<feature type="binding site" evidence="24">
    <location>
        <position position="60"/>
    </location>
    <ligand>
        <name>Zn(2+)</name>
        <dbReference type="ChEBI" id="CHEBI:29105"/>
        <note>catalytic</note>
    </ligand>
</feature>
<protein>
    <recommendedName>
        <fullName evidence="22">Meprin A subunit</fullName>
        <ecNumber evidence="22">3.4.24.-</ecNumber>
    </recommendedName>
    <alternativeName>
        <fullName evidence="22">Endopeptidase-2</fullName>
    </alternativeName>
</protein>
<dbReference type="PROSITE" id="PS51864">
    <property type="entry name" value="ASTACIN"/>
    <property type="match status" value="1"/>
</dbReference>
<evidence type="ECO:0000313" key="33">
    <source>
        <dbReference type="Ensembl" id="ENSLLEP00000011788.1"/>
    </source>
</evidence>
<dbReference type="GO" id="GO:0004222">
    <property type="term" value="F:metalloendopeptidase activity"/>
    <property type="evidence" value="ECO:0007669"/>
    <property type="project" value="UniProtKB-UniRule"/>
</dbReference>
<keyword evidence="6" id="KW-0597">Phosphoprotein</keyword>
<dbReference type="Gene3D" id="3.40.390.10">
    <property type="entry name" value="Collagenase (Catalytic Domain)"/>
    <property type="match status" value="1"/>
</dbReference>
<dbReference type="SUPFAM" id="SSF49899">
    <property type="entry name" value="Concanavalin A-like lectins/glucanases"/>
    <property type="match status" value="1"/>
</dbReference>
<evidence type="ECO:0000256" key="2">
    <source>
        <dbReference type="ARBA" id="ARBA00004613"/>
    </source>
</evidence>